<dbReference type="PATRIC" id="fig|1158610.3.peg.1890"/>
<proteinExistence type="predicted"/>
<protein>
    <submittedName>
        <fullName evidence="1">Uncharacterized protein</fullName>
    </submittedName>
</protein>
<organism evidence="1 2">
    <name type="scientific">Enterococcus phoeniculicola ATCC BAA-412</name>
    <dbReference type="NCBI Taxonomy" id="1158610"/>
    <lineage>
        <taxon>Bacteria</taxon>
        <taxon>Bacillati</taxon>
        <taxon>Bacillota</taxon>
        <taxon>Bacilli</taxon>
        <taxon>Lactobacillales</taxon>
        <taxon>Enterococcaceae</taxon>
        <taxon>Enterococcus</taxon>
    </lineage>
</organism>
<keyword evidence="2" id="KW-1185">Reference proteome</keyword>
<evidence type="ECO:0000313" key="1">
    <source>
        <dbReference type="EMBL" id="EOL43915.1"/>
    </source>
</evidence>
<dbReference type="EMBL" id="AJAT01000015">
    <property type="protein sequence ID" value="EOL43915.1"/>
    <property type="molecule type" value="Genomic_DNA"/>
</dbReference>
<accession>R3WQ08</accession>
<comment type="caution">
    <text evidence="1">The sequence shown here is derived from an EMBL/GenBank/DDBJ whole genome shotgun (WGS) entry which is preliminary data.</text>
</comment>
<dbReference type="Proteomes" id="UP000013785">
    <property type="component" value="Unassembled WGS sequence"/>
</dbReference>
<gene>
    <name evidence="1" type="ORF">UC3_01897</name>
</gene>
<sequence length="37" mass="4483">MIIKWLKHLLHKAPVSRIDPYEVDNEFMLQKDFPTTK</sequence>
<dbReference type="AlphaFoldDB" id="R3WQ08"/>
<reference evidence="1 2" key="1">
    <citation type="submission" date="2013-02" db="EMBL/GenBank/DDBJ databases">
        <title>The Genome Sequence of Enterococcus phoeniculicola BAA-412.</title>
        <authorList>
            <consortium name="The Broad Institute Genome Sequencing Platform"/>
            <consortium name="The Broad Institute Genome Sequencing Center for Infectious Disease"/>
            <person name="Earl A.M."/>
            <person name="Gilmore M.S."/>
            <person name="Lebreton F."/>
            <person name="Walker B."/>
            <person name="Young S.K."/>
            <person name="Zeng Q."/>
            <person name="Gargeya S."/>
            <person name="Fitzgerald M."/>
            <person name="Haas B."/>
            <person name="Abouelleil A."/>
            <person name="Alvarado L."/>
            <person name="Arachchi H.M."/>
            <person name="Berlin A.M."/>
            <person name="Chapman S.B."/>
            <person name="Dewar J."/>
            <person name="Goldberg J."/>
            <person name="Griggs A."/>
            <person name="Gujja S."/>
            <person name="Hansen M."/>
            <person name="Howarth C."/>
            <person name="Imamovic A."/>
            <person name="Larimer J."/>
            <person name="McCowan C."/>
            <person name="Murphy C."/>
            <person name="Neiman D."/>
            <person name="Pearson M."/>
            <person name="Priest M."/>
            <person name="Roberts A."/>
            <person name="Saif S."/>
            <person name="Shea T."/>
            <person name="Sisk P."/>
            <person name="Sykes S."/>
            <person name="Wortman J."/>
            <person name="Nusbaum C."/>
            <person name="Birren B."/>
        </authorList>
    </citation>
    <scope>NUCLEOTIDE SEQUENCE [LARGE SCALE GENOMIC DNA]</scope>
    <source>
        <strain evidence="1 2">ATCC BAA-412</strain>
    </source>
</reference>
<dbReference type="HOGENOM" id="CLU_217176_0_0_9"/>
<name>R3WQ08_9ENTE</name>
<evidence type="ECO:0000313" key="2">
    <source>
        <dbReference type="Proteomes" id="UP000013785"/>
    </source>
</evidence>